<evidence type="ECO:0000313" key="2">
    <source>
        <dbReference type="Proteomes" id="UP000242818"/>
    </source>
</evidence>
<dbReference type="EMBL" id="FMAR01000009">
    <property type="protein sequence ID" value="SCC45625.1"/>
    <property type="molecule type" value="Genomic_DNA"/>
</dbReference>
<dbReference type="RefSeq" id="WP_165798473.1">
    <property type="nucleotide sequence ID" value="NZ_FMAR01000009.1"/>
</dbReference>
<reference evidence="1 2" key="1">
    <citation type="submission" date="2016-08" db="EMBL/GenBank/DDBJ databases">
        <authorList>
            <person name="Seilhamer J.J."/>
        </authorList>
    </citation>
    <scope>NUCLEOTIDE SEQUENCE [LARGE SCALE GENOMIC DNA]</scope>
    <source>
        <strain evidence="1 2">A37T2</strain>
    </source>
</reference>
<dbReference type="Proteomes" id="UP000242818">
    <property type="component" value="Unassembled WGS sequence"/>
</dbReference>
<name>A0A1C4EPS1_9BACT</name>
<organism evidence="1 2">
    <name type="scientific">Chitinophaga costaii</name>
    <dbReference type="NCBI Taxonomy" id="1335309"/>
    <lineage>
        <taxon>Bacteria</taxon>
        <taxon>Pseudomonadati</taxon>
        <taxon>Bacteroidota</taxon>
        <taxon>Chitinophagia</taxon>
        <taxon>Chitinophagales</taxon>
        <taxon>Chitinophagaceae</taxon>
        <taxon>Chitinophaga</taxon>
    </lineage>
</organism>
<evidence type="ECO:0000313" key="1">
    <source>
        <dbReference type="EMBL" id="SCC45625.1"/>
    </source>
</evidence>
<accession>A0A1C4EPS1</accession>
<gene>
    <name evidence="1" type="ORF">GA0116948_109102</name>
</gene>
<dbReference type="AlphaFoldDB" id="A0A1C4EPS1"/>
<dbReference type="STRING" id="1335309.GA0116948_109102"/>
<protein>
    <submittedName>
        <fullName evidence="1">Uncharacterized protein</fullName>
    </submittedName>
</protein>
<keyword evidence="2" id="KW-1185">Reference proteome</keyword>
<sequence>MMARRHASSVKLFVASVGGHGATFDPSIGFIAGQLTMGPDKNAYFKK</sequence>
<proteinExistence type="predicted"/>